<feature type="compositionally biased region" description="Polar residues" evidence="1">
    <location>
        <begin position="88"/>
        <end position="97"/>
    </location>
</feature>
<dbReference type="RefSeq" id="WP_252855982.1">
    <property type="nucleotide sequence ID" value="NZ_JAMXLR010000092.1"/>
</dbReference>
<dbReference type="EMBL" id="JAMXLR010000092">
    <property type="protein sequence ID" value="MCO6047876.1"/>
    <property type="molecule type" value="Genomic_DNA"/>
</dbReference>
<name>A0A9X2JJH2_9BACT</name>
<protein>
    <submittedName>
        <fullName evidence="2">Uncharacterized protein</fullName>
    </submittedName>
</protein>
<feature type="region of interest" description="Disordered" evidence="1">
    <location>
        <begin position="163"/>
        <end position="187"/>
    </location>
</feature>
<evidence type="ECO:0000313" key="3">
    <source>
        <dbReference type="Proteomes" id="UP001155241"/>
    </source>
</evidence>
<proteinExistence type="predicted"/>
<feature type="compositionally biased region" description="Polar residues" evidence="1">
    <location>
        <begin position="174"/>
        <end position="187"/>
    </location>
</feature>
<sequence length="187" mass="19544">MVLLGAISTFSGCASLNPGPACQCPKCVQQWEEDQQAMQDLNQGFRRLVLGTEPQQDRPPGRKVAPQKPHPVAQQTSQAAEKRPVAQVTPTAANQQIEPPPAPPQSLTATNAGRYDGPPAAVAPEACNVGACGPMGPPPLVGPPPRFFPVPARPVFSPQPSVYGYPTGAPQAPTPLSNWGESTDASL</sequence>
<comment type="caution">
    <text evidence="2">The sequence shown here is derived from an EMBL/GenBank/DDBJ whole genome shotgun (WGS) entry which is preliminary data.</text>
</comment>
<keyword evidence="3" id="KW-1185">Reference proteome</keyword>
<gene>
    <name evidence="2" type="ORF">NG895_28560</name>
</gene>
<dbReference type="Proteomes" id="UP001155241">
    <property type="component" value="Unassembled WGS sequence"/>
</dbReference>
<evidence type="ECO:0000313" key="2">
    <source>
        <dbReference type="EMBL" id="MCO6047876.1"/>
    </source>
</evidence>
<reference evidence="2" key="1">
    <citation type="submission" date="2022-06" db="EMBL/GenBank/DDBJ databases">
        <title>Aeoliella straminimaris, a novel planctomycete from sediments.</title>
        <authorList>
            <person name="Vitorino I.R."/>
            <person name="Lage O.M."/>
        </authorList>
    </citation>
    <scope>NUCLEOTIDE SEQUENCE</scope>
    <source>
        <strain evidence="2">ICT_H6.2</strain>
    </source>
</reference>
<organism evidence="2 3">
    <name type="scientific">Aeoliella straminimaris</name>
    <dbReference type="NCBI Taxonomy" id="2954799"/>
    <lineage>
        <taxon>Bacteria</taxon>
        <taxon>Pseudomonadati</taxon>
        <taxon>Planctomycetota</taxon>
        <taxon>Planctomycetia</taxon>
        <taxon>Pirellulales</taxon>
        <taxon>Lacipirellulaceae</taxon>
        <taxon>Aeoliella</taxon>
    </lineage>
</organism>
<dbReference type="AlphaFoldDB" id="A0A9X2JJH2"/>
<feature type="region of interest" description="Disordered" evidence="1">
    <location>
        <begin position="52"/>
        <end position="117"/>
    </location>
</feature>
<accession>A0A9X2JJH2</accession>
<evidence type="ECO:0000256" key="1">
    <source>
        <dbReference type="SAM" id="MobiDB-lite"/>
    </source>
</evidence>